<comment type="caution">
    <text evidence="10">The sequence shown here is derived from an EMBL/GenBank/DDBJ whole genome shotgun (WGS) entry which is preliminary data.</text>
</comment>
<dbReference type="Pfam" id="PF13193">
    <property type="entry name" value="AMP-binding_C"/>
    <property type="match status" value="3"/>
</dbReference>
<proteinExistence type="inferred from homology"/>
<dbReference type="InterPro" id="IPR045851">
    <property type="entry name" value="AMP-bd_C_sf"/>
</dbReference>
<dbReference type="InterPro" id="IPR020845">
    <property type="entry name" value="AMP-binding_CS"/>
</dbReference>
<feature type="region of interest" description="Disordered" evidence="8">
    <location>
        <begin position="3189"/>
        <end position="3208"/>
    </location>
</feature>
<organism evidence="10 11">
    <name type="scientific">Nitrobacter winogradskyi</name>
    <name type="common">Nitrobacter agilis</name>
    <dbReference type="NCBI Taxonomy" id="913"/>
    <lineage>
        <taxon>Bacteria</taxon>
        <taxon>Pseudomonadati</taxon>
        <taxon>Pseudomonadota</taxon>
        <taxon>Alphaproteobacteria</taxon>
        <taxon>Hyphomicrobiales</taxon>
        <taxon>Nitrobacteraceae</taxon>
        <taxon>Nitrobacter</taxon>
    </lineage>
</organism>
<dbReference type="EMBL" id="BJNF01000093">
    <property type="protein sequence ID" value="GEC17204.1"/>
    <property type="molecule type" value="Genomic_DNA"/>
</dbReference>
<dbReference type="InterPro" id="IPR042099">
    <property type="entry name" value="ANL_N_sf"/>
</dbReference>
<dbReference type="GO" id="GO:0008610">
    <property type="term" value="P:lipid biosynthetic process"/>
    <property type="evidence" value="ECO:0007669"/>
    <property type="project" value="InterPro"/>
</dbReference>
<evidence type="ECO:0000313" key="10">
    <source>
        <dbReference type="EMBL" id="GEC17204.1"/>
    </source>
</evidence>
<dbReference type="FunFam" id="3.40.50.12780:FF:000012">
    <property type="entry name" value="Non-ribosomal peptide synthetase"/>
    <property type="match status" value="2"/>
</dbReference>
<dbReference type="InterPro" id="IPR040097">
    <property type="entry name" value="FAAL/FAAC"/>
</dbReference>
<dbReference type="Gene3D" id="3.40.50.980">
    <property type="match status" value="6"/>
</dbReference>
<dbReference type="SMART" id="SM00823">
    <property type="entry name" value="PKS_PP"/>
    <property type="match status" value="4"/>
</dbReference>
<dbReference type="SUPFAM" id="SSF56801">
    <property type="entry name" value="Acetyl-CoA synthetase-like"/>
    <property type="match status" value="4"/>
</dbReference>
<dbReference type="FunFam" id="2.30.38.10:FF:000001">
    <property type="entry name" value="Non-ribosomal peptide synthetase PvdI"/>
    <property type="match status" value="2"/>
</dbReference>
<feature type="domain" description="Carrier" evidence="9">
    <location>
        <begin position="1643"/>
        <end position="1717"/>
    </location>
</feature>
<dbReference type="InterPro" id="IPR009081">
    <property type="entry name" value="PP-bd_ACP"/>
</dbReference>
<evidence type="ECO:0000256" key="4">
    <source>
        <dbReference type="ARBA" id="ARBA00022553"/>
    </source>
</evidence>
<name>A0A4Y3WEA2_NITWI</name>
<dbReference type="NCBIfam" id="TIGR01720">
    <property type="entry name" value="NRPS-para261"/>
    <property type="match status" value="1"/>
</dbReference>
<dbReference type="GO" id="GO:0031177">
    <property type="term" value="F:phosphopantetheine binding"/>
    <property type="evidence" value="ECO:0007669"/>
    <property type="project" value="InterPro"/>
</dbReference>
<dbReference type="FunFam" id="3.40.50.980:FF:000001">
    <property type="entry name" value="Non-ribosomal peptide synthetase"/>
    <property type="match status" value="2"/>
</dbReference>
<dbReference type="InterPro" id="IPR000873">
    <property type="entry name" value="AMP-dep_synth/lig_dom"/>
</dbReference>
<keyword evidence="4" id="KW-0597">Phosphoprotein</keyword>
<dbReference type="InterPro" id="IPR010060">
    <property type="entry name" value="NRPS_synth"/>
</dbReference>
<dbReference type="OrthoDB" id="9803968at2"/>
<dbReference type="FunFam" id="3.40.50.980:FF:000002">
    <property type="entry name" value="Enterobactin synthetase component F"/>
    <property type="match status" value="1"/>
</dbReference>
<dbReference type="Pfam" id="PF00550">
    <property type="entry name" value="PP-binding"/>
    <property type="match status" value="4"/>
</dbReference>
<dbReference type="Pfam" id="PF00668">
    <property type="entry name" value="Condensation"/>
    <property type="match status" value="4"/>
</dbReference>
<reference evidence="10 11" key="1">
    <citation type="submission" date="2019-06" db="EMBL/GenBank/DDBJ databases">
        <title>Whole genome shotgun sequence of Nitrobacter winogradskyi NBRC 14297.</title>
        <authorList>
            <person name="Hosoyama A."/>
            <person name="Uohara A."/>
            <person name="Ohji S."/>
            <person name="Ichikawa N."/>
        </authorList>
    </citation>
    <scope>NUCLEOTIDE SEQUENCE [LARGE SCALE GENOMIC DNA]</scope>
    <source>
        <strain evidence="10 11">NBRC 14297</strain>
    </source>
</reference>
<dbReference type="InterPro" id="IPR020806">
    <property type="entry name" value="PKS_PP-bd"/>
</dbReference>
<dbReference type="SUPFAM" id="SSF52777">
    <property type="entry name" value="CoA-dependent acyltransferases"/>
    <property type="match status" value="8"/>
</dbReference>
<keyword evidence="3" id="KW-0596">Phosphopantetheine</keyword>
<accession>A0A4Y3WEA2</accession>
<dbReference type="NCBIfam" id="TIGR01733">
    <property type="entry name" value="AA-adenyl-dom"/>
    <property type="match status" value="3"/>
</dbReference>
<comment type="similarity">
    <text evidence="2">Belongs to the ATP-dependent AMP-binding enzyme family.</text>
</comment>
<protein>
    <submittedName>
        <fullName evidence="10">Non-ribosomal peptide synthetase</fullName>
    </submittedName>
</protein>
<dbReference type="CDD" id="cd05931">
    <property type="entry name" value="FAAL"/>
    <property type="match status" value="1"/>
</dbReference>
<dbReference type="GO" id="GO:0071766">
    <property type="term" value="P:Actinobacterium-type cell wall biogenesis"/>
    <property type="evidence" value="ECO:0007669"/>
    <property type="project" value="UniProtKB-ARBA"/>
</dbReference>
<evidence type="ECO:0000256" key="7">
    <source>
        <dbReference type="ARBA" id="ARBA00023098"/>
    </source>
</evidence>
<dbReference type="InterPro" id="IPR023213">
    <property type="entry name" value="CAT-like_dom_sf"/>
</dbReference>
<dbReference type="InterPro" id="IPR025110">
    <property type="entry name" value="AMP-bd_C"/>
</dbReference>
<feature type="domain" description="Carrier" evidence="9">
    <location>
        <begin position="4250"/>
        <end position="4324"/>
    </location>
</feature>
<evidence type="ECO:0000313" key="11">
    <source>
        <dbReference type="Proteomes" id="UP000318825"/>
    </source>
</evidence>
<dbReference type="PROSITE" id="PS00012">
    <property type="entry name" value="PHOSPHOPANTETHEINE"/>
    <property type="match status" value="4"/>
</dbReference>
<keyword evidence="7" id="KW-0443">Lipid metabolism</keyword>
<dbReference type="InterPro" id="IPR006162">
    <property type="entry name" value="Ppantetheine_attach_site"/>
</dbReference>
<dbReference type="SUPFAM" id="SSF47336">
    <property type="entry name" value="ACP-like"/>
    <property type="match status" value="4"/>
</dbReference>
<keyword evidence="6" id="KW-0276">Fatty acid metabolism</keyword>
<dbReference type="PANTHER" id="PTHR45527">
    <property type="entry name" value="NONRIBOSOMAL PEPTIDE SYNTHETASE"/>
    <property type="match status" value="1"/>
</dbReference>
<dbReference type="CDD" id="cd17646">
    <property type="entry name" value="A_NRPS_AB3403-like"/>
    <property type="match status" value="1"/>
</dbReference>
<dbReference type="GO" id="GO:0043041">
    <property type="term" value="P:amino acid activation for nonribosomal peptide biosynthetic process"/>
    <property type="evidence" value="ECO:0007669"/>
    <property type="project" value="TreeGrafter"/>
</dbReference>
<evidence type="ECO:0000256" key="2">
    <source>
        <dbReference type="ARBA" id="ARBA00006432"/>
    </source>
</evidence>
<dbReference type="CDD" id="cd19531">
    <property type="entry name" value="LCL_NRPS-like"/>
    <property type="match status" value="1"/>
</dbReference>
<evidence type="ECO:0000256" key="5">
    <source>
        <dbReference type="ARBA" id="ARBA00022737"/>
    </source>
</evidence>
<evidence type="ECO:0000256" key="3">
    <source>
        <dbReference type="ARBA" id="ARBA00022450"/>
    </source>
</evidence>
<dbReference type="FunFam" id="3.30.559.10:FF:000012">
    <property type="entry name" value="Non-ribosomal peptide synthetase"/>
    <property type="match status" value="1"/>
</dbReference>
<dbReference type="Gene3D" id="1.10.1200.10">
    <property type="entry name" value="ACP-like"/>
    <property type="match status" value="4"/>
</dbReference>
<sequence length="4344" mass="477656">MHAPNEARATFIDVLHNHVGRQPSRVAIRSLADAWDEPVFLTYAELDGQARLVASYLSQLADPGDRVVIFLPSGVDYAVAFLGCMYAGLIAVPAYSPETKRSGSAVRLVGIVRDCRPRLVITTTPSIEAVYELLAMCEPGSRVVVPAEWKSSSTDWTPPAVDRDTIAFLQYTSGSTSAPKGVMITHGNLVANEASIKAAFEFDRDDTVVSWLPLFHDMGLVGALLQPLFSGASVVLLSPQQFLERPVRWLEAISRFGGTISGGPDFAFRLCTERVSEASLQGLDLSSWTLAFCGSEPIRAGTFEAFSNRFGAVGFDGRAAYACYGLAEATLIVTGATRGGGLQAVPFTQGDVVCCGRVQAAHEVRIVGAQGDGNIGEIWFSGPSVSPGYWNNTEATNATFTEVDGVRFLRTGDLGFLREGCLYVTGRQKDLIIVRGQNIYPQDVEQLIEAEVEGVRRGRVAAFPIVSNGQEAIGVAAEVSRAMQRIISPDALASTISETIANVYQEPAKLVLLLQPGEIPKTSSGKLQRSRCYELWQSGELNLFASCGLAALTENKEPAPQNESDTLPNLDEVIGIWKSVLQTRVVRPGDNFFLIGGNSITAVQVIARLRERLGIALELHHLFEAPTPIRLAGALQQSLAQPQASALAIPTRAGLSEARASHAQERLWFLWQLEPSSPAYNVSGAARLLGPLNEKALEAAIAQIVQRHESLRTSFSGGPDGTLQRVHQSYAPAIARDDLSALDEKIREAKAERLLDEEAATPFDLESGPPLRVRLVRCAPQNHRLIVTVHHIACDAWSMQLLIDEFVALYDSLVERAACALLELPIQYIDFAEWQRARLQAGETERQLTYWRQKLGSDHPVLELPADRPRRPDRSCLGDTYRLVIDPGLTAQLRSLSQAGQATMFMVLLAAFKTLIYRYTSQQQIRVGVPTANRTQSVLEDLIGVFVNTQVLITTVDGHLRFDEILTRVKTTVLEAQAHQDLPFDQLVESLRPERRLTHNPLFEVMVNYLEMSRSRRVCHAGGLDIEIIRTRSRDIQFDLSLDIEKHEDDIDLIFTYAVDLFESATIARLGKHFERLLRAIADHPGARLADFPLFDRDESVLVFDKWGRGEERAIDGRCLHELIAARSAECQDMVAVVCGDATLTYRQLNARANQLARYLRAKGVGPDILVGIAVERSIEMVIGLLGILKAGGAYVPLDPSYPARRLDVMIADSCVKLVLTQKRLLGMLPPFDGTPIKEIVPGRPNADSVPSAGRYVCLDRDWPAIEAYSDNDFEADVTPSNLAYCIYTSGSTGRPKAAANTHQAIVNRLDWMQDAYKLNSVDRVLHKTPFSFDVSVWELFLPLMYGAQLIVAPPNAHQDPRQISALIDAQQITMLHFVPSMLSAFIEADSGASHDSLRQVICSGEALRPDLQHAFLTRYGAHLDNLYGPTEAAIDVSFWRCRRKQGTYNVPIGRPIWNTQLYVLDADLNAVPRGATGELYIGGIALARGYQNKPSLTAERFIPNPFPQRAGERLYCTGDLARWRPDGAIEYVGWIDHQVKIRGFRIELGEVEAQLLGHDDVREAVVLARNSASGKQLAAYVVASEDTSRDLAERLREHLRVMLPDYMVPAHLVLLDALPLTPNGKLDRKALPEPDMMTASVAPRNAIEEKLVVIWQEVLGLERVGITDNFFALGGDSILSLQVIARALRRGIKLKPRLLFERQTIQALSSAVEIVAPVTDRPCTGNGRRSDGIVTAADLPLAGLEQDQLDRLPVRADEIEDIYPLSPMQQGMLFHALHDPSAGHYVNQLSVTIDGLDVERFQDAWTTTTGHHVVHRTSFVWEGDIARSLQIVHKPKQPVIQRLDWRLNPAADTDLTTFAAADRRRGFDLTQAPLQRLTLVQLDAWQFRLIWTHHHLLIDGWSTARLLQEVFARYLGAPFDPGAGHYGDYIAWLSQQDTHASERFWTERLMTLEQPTLLANCVDGAEASYGEQPAQATGKRVHRIGPEVVSELRRFSQKERVTLNTLVQGAWVLLLQQYCNQDTVVFGATVAGRPAALVGSETMLGLFINTIPIIAHPHPEQHLGDWLRRLQNANLELREHEHVPLYDIQRWVGRPGQSLFDTLIVFENYPMDEALQLRRSGDLVFGPIETHNPNSFPLTLNVLLDEGLQCTFVHDPARFSDTVIEHIIACWTNILLQFINAAETPVGAVRTQPPALRDMSIAAGRGAISPADIRCLHELIDAHVRERPDSIAVIHEGTSLTYGELGARAETLTRRLRAAGVGAGTLVGVAIARSDALVVGILSVLRAGGAYVPLDPSHPSERNKELLERNGIRLVIVNEHSLPVNFGDKVRIVLIGEQDEFHATPFERVTLHPSNAAYVIFTSGSTGRPKGVVVSHQAIVNYVTAISRELEFKTHVSMAMVSTPVADLGHTALFGALCNGATLHLIEQEAVLDAGRFADYMTRNSVDILKITPSHFAGLVEASSVKQAAPRHLLILGGERCDAALVARVRNETPCRVVNHYGPAEATVGVLVHAVAGEWVESRIPLGRPLPNCRILVLSTGLEPVPIGAIGELYVTGAGLARGYQGQPGATAERFVPNPFADDLGERMYRTGDLVRRSTDGSLHFVGRADAQIKIRGFRIEVGEIEARLRACEGVYDAVVIEREIHDNSQLVAYVIPHRLNELSFWKLAAEVVEGLKDHLRSTLPDYMVPSHVVPLERFPLTANGKLDRAALPAPEMVISDSIEPRNPAEQILASIWQEVLGVPRIGVTENFFELGGDSILSLQIIARAKKQGIRITPKDVFEKPTIAALAALRQGADAPKQPVATASKGRVTLTPIQEWFFAQCVPDRHHWNQSILLHVRDVIRPAELEAALRAVIAHHDALNYSFRNEGKSWDVTIPDPVSVGRKSADVLWVREARTAAEATALFEEAQRSLSLDVGPLLRALLVQMQDGTQRLLLVVHHLVVDGVSWRILLDDLQQAYRSAVSGTVIALPAKTTPFAVWAENLKSFAGEQRVLDELPFWLSQHEATESTGLPSDFASDNGSIGDVATVELALDRDQTGALVRGAPSAFRTQIDDLLLSAWARVLCRWTGHGCIVLSVEGHGREDLFDGLDLTRTVGWFTTLYPVLLRPFVDQDAELDLNGPIEASIKAVKEQLRAIPNKGLGYGVLKYLSTRDVREQLAGHGTPDITFNYLGRFDSTFGDGGFLAPADEPGGASRDPQSELTPSLGIESSIYDGRLRVSINYSRRRYLRSTIDRLGASFEEELLAVVRHCVSEGVSGATPSDFPLAGLTQQQIDRLADPAQEIEDIYPLAPMQHGILFHVLRDPASALYVNQLCVRADGLDVARFRSAWAAVIGRHAILRTGFVWDNLPRPLQIVHKGVTDCFEELDWRKRRAGENEVLTFAVMDRERGFDLHRPPLQRLTVVRLADDAFYLIWTHHHLITDGWSSARQIEEIMARYSDQPVNDATGCYRDYIAWQARQDIDRSKRFWMERLRVLDHPTLLSDALRRTPAGIPGAQRLAESQVVVHQCSPAFTDRLRRFAQEQRITLNTVIEAAWLLLLHKCCGAETVVFGATVAGRPHDLSGSDAILGLFINTLPVIHRIEPSGNVADWLRSLQHDNVSRREHEHIPLYDIQRWAGMPGQVLFDTIIVFENYPIDEVLRRRASNRLGFGKPEIIGGSHYPLTLVVNGRNDLVLSFSFKADMFDRQDVERLSVRLVSLLAALVEAPRAPLGMLDILTAQERTTVLDRWSRGRCVPSRSGGVPERMAVIAQQRPNDVAVVCEGVSLTYEALDQRSSYLSRQLKAAGVGPDIFVGLVAERSCEMVVALVAIWKAGGAYVPLDPAWPAARTAEIMHSAGITVVTGGPRPVPEPSGLEGVSFVPVDLACAAADARPSSEVNTSAAAYMIFTSGSTGQPKGVVVSHRALANYVDEIAELFRESDIRQIAMMSTPAADLGHTALFGALSTGATLHLITTDRAFSRASLASYVRAHRVDAVKITPSYLAGLAGPQGLAEVLPTRLVVLGGEQCSRDLTVEIRRASPSGVLINHYGPTETTVGALMCDVGTVPDAGPVPLGRPLRNMEVYILDHLLGLVPEGIVGELYIGGEGVARGYVGQAGLTAERFVPNPFSPRIGSRMYRTGDLGRWTSAGLIEFAGRADRQVKIRGLRVELAEIEARLRRDGAVRSAVVVVGCDRPILVGYVVLQESIASEEGRRAATARLTEYLRFHLPEQMVPAEIVVLDAIPLTPNGKVDIRALPRPERPVRAMVIPRDGVETMLAAIWQNVLGLDAVSVEDSFFELGGDSILSMRVIARAHEAGLSVSIRDLFECQTIAALAKAIGQSAPDGGDNVSAEAAREILREFL</sequence>
<dbReference type="InterPro" id="IPR010071">
    <property type="entry name" value="AA_adenyl_dom"/>
</dbReference>
<dbReference type="Gene3D" id="3.30.559.30">
    <property type="entry name" value="Nonribosomal peptide synthetase, condensation domain"/>
    <property type="match status" value="4"/>
</dbReference>
<evidence type="ECO:0000259" key="9">
    <source>
        <dbReference type="PROSITE" id="PS50075"/>
    </source>
</evidence>
<dbReference type="InterPro" id="IPR001242">
    <property type="entry name" value="Condensation_dom"/>
</dbReference>
<dbReference type="PROSITE" id="PS50075">
    <property type="entry name" value="CARRIER"/>
    <property type="match status" value="4"/>
</dbReference>
<dbReference type="FunFam" id="3.30.300.30:FF:000010">
    <property type="entry name" value="Enterobactin synthetase component F"/>
    <property type="match status" value="2"/>
</dbReference>
<evidence type="ECO:0000256" key="6">
    <source>
        <dbReference type="ARBA" id="ARBA00022832"/>
    </source>
</evidence>
<dbReference type="GO" id="GO:0003824">
    <property type="term" value="F:catalytic activity"/>
    <property type="evidence" value="ECO:0007669"/>
    <property type="project" value="InterPro"/>
</dbReference>
<dbReference type="NCBIfam" id="NF004282">
    <property type="entry name" value="PRK05691.1"/>
    <property type="match status" value="7"/>
</dbReference>
<dbReference type="GO" id="GO:0005737">
    <property type="term" value="C:cytoplasm"/>
    <property type="evidence" value="ECO:0007669"/>
    <property type="project" value="TreeGrafter"/>
</dbReference>
<gene>
    <name evidence="10" type="primary">pvsA</name>
    <name evidence="10" type="ORF">NWI01_30960</name>
</gene>
<dbReference type="InterPro" id="IPR036736">
    <property type="entry name" value="ACP-like_sf"/>
</dbReference>
<dbReference type="Gene3D" id="3.30.559.10">
    <property type="entry name" value="Chloramphenicol acetyltransferase-like domain"/>
    <property type="match status" value="4"/>
</dbReference>
<dbReference type="FunFam" id="1.10.1200.10:FF:000005">
    <property type="entry name" value="Nonribosomal peptide synthetase 1"/>
    <property type="match status" value="3"/>
</dbReference>
<dbReference type="GO" id="GO:0006631">
    <property type="term" value="P:fatty acid metabolic process"/>
    <property type="evidence" value="ECO:0007669"/>
    <property type="project" value="UniProtKB-KW"/>
</dbReference>
<dbReference type="CDD" id="cd05930">
    <property type="entry name" value="A_NRPS"/>
    <property type="match status" value="2"/>
</dbReference>
<dbReference type="PROSITE" id="PS00455">
    <property type="entry name" value="AMP_BINDING"/>
    <property type="match status" value="3"/>
</dbReference>
<dbReference type="Pfam" id="PF00501">
    <property type="entry name" value="AMP-binding"/>
    <property type="match status" value="4"/>
</dbReference>
<dbReference type="GO" id="GO:0044550">
    <property type="term" value="P:secondary metabolite biosynthetic process"/>
    <property type="evidence" value="ECO:0007669"/>
    <property type="project" value="UniProtKB-ARBA"/>
</dbReference>
<feature type="domain" description="Carrier" evidence="9">
    <location>
        <begin position="2725"/>
        <end position="2799"/>
    </location>
</feature>
<dbReference type="PANTHER" id="PTHR45527:SF1">
    <property type="entry name" value="FATTY ACID SYNTHASE"/>
    <property type="match status" value="1"/>
</dbReference>
<dbReference type="CDD" id="cd19543">
    <property type="entry name" value="DCL_NRPS"/>
    <property type="match status" value="2"/>
</dbReference>
<dbReference type="Gene3D" id="3.40.50.12780">
    <property type="entry name" value="N-terminal domain of ligase-like"/>
    <property type="match status" value="1"/>
</dbReference>
<evidence type="ECO:0000256" key="8">
    <source>
        <dbReference type="SAM" id="MobiDB-lite"/>
    </source>
</evidence>
<comment type="cofactor">
    <cofactor evidence="1">
        <name>pantetheine 4'-phosphate</name>
        <dbReference type="ChEBI" id="CHEBI:47942"/>
    </cofactor>
</comment>
<dbReference type="Gene3D" id="2.30.38.10">
    <property type="entry name" value="Luciferase, Domain 3"/>
    <property type="match status" value="3"/>
</dbReference>
<dbReference type="FunFam" id="3.40.50.12780:FF:000013">
    <property type="entry name" value="Long-chain-fatty-acid--AMP ligase FadD32"/>
    <property type="match status" value="1"/>
</dbReference>
<dbReference type="Gene3D" id="3.30.300.30">
    <property type="match status" value="4"/>
</dbReference>
<dbReference type="RefSeq" id="WP_141384959.1">
    <property type="nucleotide sequence ID" value="NZ_BJNF01000093.1"/>
</dbReference>
<feature type="domain" description="Carrier" evidence="9">
    <location>
        <begin position="564"/>
        <end position="639"/>
    </location>
</feature>
<keyword evidence="5" id="KW-0677">Repeat</keyword>
<evidence type="ECO:0000256" key="1">
    <source>
        <dbReference type="ARBA" id="ARBA00001957"/>
    </source>
</evidence>
<dbReference type="NCBIfam" id="NF003417">
    <property type="entry name" value="PRK04813.1"/>
    <property type="match status" value="4"/>
</dbReference>
<dbReference type="Proteomes" id="UP000318825">
    <property type="component" value="Unassembled WGS sequence"/>
</dbReference>
<dbReference type="CDD" id="cd19534">
    <property type="entry name" value="E_NRPS"/>
    <property type="match status" value="1"/>
</dbReference>